<dbReference type="Gene3D" id="3.30.70.2970">
    <property type="entry name" value="Protein of unknown function (DUF541), domain 2"/>
    <property type="match status" value="1"/>
</dbReference>
<dbReference type="InterPro" id="IPR052022">
    <property type="entry name" value="26kDa_periplasmic_antigen"/>
</dbReference>
<evidence type="ECO:0000313" key="2">
    <source>
        <dbReference type="EMBL" id="NNU79966.1"/>
    </source>
</evidence>
<dbReference type="Gene3D" id="3.30.110.170">
    <property type="entry name" value="Protein of unknown function (DUF541), domain 1"/>
    <property type="match status" value="1"/>
</dbReference>
<feature type="chain" id="PRO_5032662352" evidence="1">
    <location>
        <begin position="21"/>
        <end position="232"/>
    </location>
</feature>
<evidence type="ECO:0000256" key="1">
    <source>
        <dbReference type="SAM" id="SignalP"/>
    </source>
</evidence>
<dbReference type="InterPro" id="IPR007497">
    <property type="entry name" value="SIMPL/DUF541"/>
</dbReference>
<gene>
    <name evidence="2" type="ORF">HMH01_05885</name>
</gene>
<protein>
    <submittedName>
        <fullName evidence="2">SIMPL domain-containing protein</fullName>
    </submittedName>
</protein>
<feature type="signal peptide" evidence="1">
    <location>
        <begin position="1"/>
        <end position="20"/>
    </location>
</feature>
<name>A0A849L110_9RHOB</name>
<dbReference type="PANTHER" id="PTHR34387">
    <property type="entry name" value="SLR1258 PROTEIN"/>
    <property type="match status" value="1"/>
</dbReference>
<dbReference type="Pfam" id="PF04402">
    <property type="entry name" value="SIMPL"/>
    <property type="match status" value="1"/>
</dbReference>
<comment type="caution">
    <text evidence="2">The sequence shown here is derived from an EMBL/GenBank/DDBJ whole genome shotgun (WGS) entry which is preliminary data.</text>
</comment>
<reference evidence="2 3" key="1">
    <citation type="submission" date="2020-05" db="EMBL/GenBank/DDBJ databases">
        <title>Gimesia benthica sp. nov., a novel planctomycete isolated from a deep-sea water sample of the Northwest Indian Ocean.</title>
        <authorList>
            <person name="Wang J."/>
            <person name="Ruan C."/>
            <person name="Song L."/>
            <person name="Zhu Y."/>
            <person name="Li A."/>
            <person name="Zheng X."/>
            <person name="Wang L."/>
            <person name="Lu Z."/>
            <person name="Huang Y."/>
            <person name="Du W."/>
            <person name="Zhou Y."/>
            <person name="Huang L."/>
            <person name="Dai X."/>
        </authorList>
    </citation>
    <scope>NUCLEOTIDE SEQUENCE [LARGE SCALE GENOMIC DNA]</scope>
    <source>
        <strain evidence="2 3">YYQ-30</strain>
    </source>
</reference>
<keyword evidence="1" id="KW-0732">Signal</keyword>
<accession>A0A849L110</accession>
<dbReference type="PANTHER" id="PTHR34387:SF1">
    <property type="entry name" value="PERIPLASMIC IMMUNOGENIC PROTEIN"/>
    <property type="match status" value="1"/>
</dbReference>
<evidence type="ECO:0000313" key="3">
    <source>
        <dbReference type="Proteomes" id="UP000572377"/>
    </source>
</evidence>
<dbReference type="GO" id="GO:0006974">
    <property type="term" value="P:DNA damage response"/>
    <property type="evidence" value="ECO:0007669"/>
    <property type="project" value="TreeGrafter"/>
</dbReference>
<proteinExistence type="predicted"/>
<dbReference type="AlphaFoldDB" id="A0A849L110"/>
<dbReference type="EMBL" id="JABFBC010000001">
    <property type="protein sequence ID" value="NNU79966.1"/>
    <property type="molecule type" value="Genomic_DNA"/>
</dbReference>
<dbReference type="RefSeq" id="WP_171323357.1">
    <property type="nucleotide sequence ID" value="NZ_JABFBC010000001.1"/>
</dbReference>
<sequence length="232" mass="23630">MLRSIGILVVCAALAAPAWADDEPGRIAVSGEGRVESAPDMAVVTAGVETTAASAGEALAANSAAMTAVMEVLTAAGVESRDVQTTEIGLNPVWTGPQPGREEEGMRISGYSATNLVTINVRALDGLGGVLDALGQAGVNRIQGIAFSVAEPRALEDEARRAAVADARARAELYAQAAGVELGPLMELRDSFAARPPMMLRAEVASMDAGVPVSGGSVALTAQVEMVFAIAD</sequence>
<organism evidence="2 3">
    <name type="scientific">Halovulum dunhuangense</name>
    <dbReference type="NCBI Taxonomy" id="1505036"/>
    <lineage>
        <taxon>Bacteria</taxon>
        <taxon>Pseudomonadati</taxon>
        <taxon>Pseudomonadota</taxon>
        <taxon>Alphaproteobacteria</taxon>
        <taxon>Rhodobacterales</taxon>
        <taxon>Paracoccaceae</taxon>
        <taxon>Halovulum</taxon>
    </lineage>
</organism>
<dbReference type="Proteomes" id="UP000572377">
    <property type="component" value="Unassembled WGS sequence"/>
</dbReference>
<keyword evidence="3" id="KW-1185">Reference proteome</keyword>